<evidence type="ECO:0000256" key="8">
    <source>
        <dbReference type="ARBA" id="ARBA00034808"/>
    </source>
</evidence>
<feature type="coiled-coil region" evidence="11">
    <location>
        <begin position="575"/>
        <end position="606"/>
    </location>
</feature>
<keyword evidence="5 10" id="KW-0067">ATP-binding</keyword>
<comment type="similarity">
    <text evidence="1">Belongs to the helicase family. UvrD subfamily.</text>
</comment>
<accession>A0ABY9VMP1</accession>
<evidence type="ECO:0000313" key="13">
    <source>
        <dbReference type="EMBL" id="WNF24833.1"/>
    </source>
</evidence>
<evidence type="ECO:0000256" key="7">
    <source>
        <dbReference type="ARBA" id="ARBA00034617"/>
    </source>
</evidence>
<evidence type="ECO:0000256" key="5">
    <source>
        <dbReference type="ARBA" id="ARBA00022840"/>
    </source>
</evidence>
<evidence type="ECO:0000256" key="2">
    <source>
        <dbReference type="ARBA" id="ARBA00022741"/>
    </source>
</evidence>
<evidence type="ECO:0000256" key="4">
    <source>
        <dbReference type="ARBA" id="ARBA00022806"/>
    </source>
</evidence>
<dbReference type="PROSITE" id="PS51198">
    <property type="entry name" value="UVRD_HELICASE_ATP_BIND"/>
    <property type="match status" value="1"/>
</dbReference>
<dbReference type="PANTHER" id="PTHR11070">
    <property type="entry name" value="UVRD / RECB / PCRA DNA HELICASE FAMILY MEMBER"/>
    <property type="match status" value="1"/>
</dbReference>
<evidence type="ECO:0000256" key="11">
    <source>
        <dbReference type="SAM" id="Coils"/>
    </source>
</evidence>
<keyword evidence="2 10" id="KW-0547">Nucleotide-binding</keyword>
<dbReference type="CDD" id="cd18807">
    <property type="entry name" value="SF1_C_UvrD"/>
    <property type="match status" value="1"/>
</dbReference>
<evidence type="ECO:0000256" key="9">
    <source>
        <dbReference type="ARBA" id="ARBA00048988"/>
    </source>
</evidence>
<dbReference type="GO" id="GO:0016787">
    <property type="term" value="F:hydrolase activity"/>
    <property type="evidence" value="ECO:0007669"/>
    <property type="project" value="UniProtKB-KW"/>
</dbReference>
<dbReference type="GO" id="GO:0004386">
    <property type="term" value="F:helicase activity"/>
    <property type="evidence" value="ECO:0007669"/>
    <property type="project" value="UniProtKB-KW"/>
</dbReference>
<evidence type="ECO:0000313" key="14">
    <source>
        <dbReference type="Proteomes" id="UP001303324"/>
    </source>
</evidence>
<dbReference type="EC" id="5.6.2.4" evidence="8"/>
<dbReference type="Gene3D" id="1.10.10.160">
    <property type="match status" value="1"/>
</dbReference>
<dbReference type="CDD" id="cd17932">
    <property type="entry name" value="DEXQc_UvrD"/>
    <property type="match status" value="1"/>
</dbReference>
<comment type="catalytic activity">
    <reaction evidence="7">
        <text>Couples ATP hydrolysis with the unwinding of duplex DNA by translocating in the 3'-5' direction.</text>
        <dbReference type="EC" id="5.6.2.4"/>
    </reaction>
</comment>
<dbReference type="RefSeq" id="WP_311075830.1">
    <property type="nucleotide sequence ID" value="NZ_CP134494.1"/>
</dbReference>
<feature type="binding site" evidence="10">
    <location>
        <begin position="27"/>
        <end position="34"/>
    </location>
    <ligand>
        <name>ATP</name>
        <dbReference type="ChEBI" id="CHEBI:30616"/>
    </ligand>
</feature>
<dbReference type="InterPro" id="IPR013986">
    <property type="entry name" value="DExx_box_DNA_helicase_dom_sf"/>
</dbReference>
<dbReference type="InterPro" id="IPR027417">
    <property type="entry name" value="P-loop_NTPase"/>
</dbReference>
<feature type="domain" description="UvrD-like helicase ATP-binding" evidence="12">
    <location>
        <begin position="6"/>
        <end position="314"/>
    </location>
</feature>
<organism evidence="13 14">
    <name type="scientific">Mesobacillus jeotgali</name>
    <dbReference type="NCBI Taxonomy" id="129985"/>
    <lineage>
        <taxon>Bacteria</taxon>
        <taxon>Bacillati</taxon>
        <taxon>Bacillota</taxon>
        <taxon>Bacilli</taxon>
        <taxon>Bacillales</taxon>
        <taxon>Bacillaceae</taxon>
        <taxon>Mesobacillus</taxon>
    </lineage>
</organism>
<dbReference type="SUPFAM" id="SSF52540">
    <property type="entry name" value="P-loop containing nucleoside triphosphate hydrolases"/>
    <property type="match status" value="1"/>
</dbReference>
<keyword evidence="11" id="KW-0175">Coiled coil</keyword>
<dbReference type="Gene3D" id="3.40.50.300">
    <property type="entry name" value="P-loop containing nucleotide triphosphate hydrolases"/>
    <property type="match status" value="3"/>
</dbReference>
<evidence type="ECO:0000256" key="3">
    <source>
        <dbReference type="ARBA" id="ARBA00022801"/>
    </source>
</evidence>
<dbReference type="Pfam" id="PF13361">
    <property type="entry name" value="UvrD_C"/>
    <property type="match status" value="2"/>
</dbReference>
<dbReference type="EMBL" id="CP134494">
    <property type="protein sequence ID" value="WNF24833.1"/>
    <property type="molecule type" value="Genomic_DNA"/>
</dbReference>
<evidence type="ECO:0000256" key="6">
    <source>
        <dbReference type="ARBA" id="ARBA00023235"/>
    </source>
</evidence>
<keyword evidence="4 10" id="KW-0347">Helicase</keyword>
<proteinExistence type="inferred from homology"/>
<dbReference type="InterPro" id="IPR014016">
    <property type="entry name" value="UvrD-like_ATP-bd"/>
</dbReference>
<reference evidence="13 14" key="1">
    <citation type="submission" date="2023-09" db="EMBL/GenBank/DDBJ databases">
        <title>Microbial mechanism of fulvic acid promoting antimony reduction mineralization in rice fields.</title>
        <authorList>
            <person name="Chen G."/>
            <person name="Lan J."/>
        </authorList>
    </citation>
    <scope>NUCLEOTIDE SEQUENCE [LARGE SCALE GENOMIC DNA]</scope>
    <source>
        <strain evidence="13 14">PS1</strain>
    </source>
</reference>
<dbReference type="Pfam" id="PF00580">
    <property type="entry name" value="UvrD-helicase"/>
    <property type="match status" value="1"/>
</dbReference>
<protein>
    <recommendedName>
        <fullName evidence="8">DNA 3'-5' helicase</fullName>
        <ecNumber evidence="8">5.6.2.4</ecNumber>
    </recommendedName>
</protein>
<keyword evidence="3 10" id="KW-0378">Hydrolase</keyword>
<name>A0ABY9VMP1_9BACI</name>
<evidence type="ECO:0000259" key="12">
    <source>
        <dbReference type="PROSITE" id="PS51198"/>
    </source>
</evidence>
<evidence type="ECO:0000256" key="10">
    <source>
        <dbReference type="PROSITE-ProRule" id="PRU00560"/>
    </source>
</evidence>
<keyword evidence="6" id="KW-0413">Isomerase</keyword>
<dbReference type="InterPro" id="IPR000212">
    <property type="entry name" value="DNA_helicase_UvrD/REP"/>
</dbReference>
<keyword evidence="14" id="KW-1185">Reference proteome</keyword>
<dbReference type="Proteomes" id="UP001303324">
    <property type="component" value="Chromosome"/>
</dbReference>
<dbReference type="InterPro" id="IPR014017">
    <property type="entry name" value="DNA_helicase_UvrD-like_C"/>
</dbReference>
<evidence type="ECO:0000256" key="1">
    <source>
        <dbReference type="ARBA" id="ARBA00009922"/>
    </source>
</evidence>
<comment type="catalytic activity">
    <reaction evidence="9">
        <text>ATP + H2O = ADP + phosphate + H(+)</text>
        <dbReference type="Rhea" id="RHEA:13065"/>
        <dbReference type="ChEBI" id="CHEBI:15377"/>
        <dbReference type="ChEBI" id="CHEBI:15378"/>
        <dbReference type="ChEBI" id="CHEBI:30616"/>
        <dbReference type="ChEBI" id="CHEBI:43474"/>
        <dbReference type="ChEBI" id="CHEBI:456216"/>
        <dbReference type="EC" id="5.6.2.4"/>
    </reaction>
</comment>
<gene>
    <name evidence="13" type="ORF">RH061_10245</name>
</gene>
<sequence>MGDLFSYLNEEQAQAVISNKKYLQITAGPGTGKTTTIAAKMLFLLSDKGVSTDDILAISFSRAAKYQLIKKIDDLSDILGYGGKPPILTFHSLAYRTIKFGIHYEESRYRSGFNIIHTEEFLNFSQDLIKGLCPQYTDRDLVNSALSNAYNLIRQGNKLEEQPLNDWKCIPKDRTYHINMFQHGRILITSNDLVAFWKRISVIEKIKNVTDYQGLITEATRLLKLKSHTLHKITSTFQHLFVDEYQDTSLAQEAFLYSLLQPHHSLTVVGDKNQTIYTFNGSNSKNMDRFINHFSAYDPNNFDFVNLVKNYRSTKNIIQLANHFIEDSSIKPGNPLNGLAPHVVETHSIELAAKFIAKKVKDLIENEGVSPGDICILYRKNSEYSPQKTCVLEQLSLHENLPVSSLSKKINSESLLSRILKIKDIYEDEPLDEVISLLNDKDDGIVDFIKEAMEQGAYDTDDLTDYIVEVQENYQVEEEDSSITIKTVHDAKGLEFPIVFVLYLGDREFPHSSQPDIEEEKRLLYVALTRAKDQLYVIGKRGYEFESFLDKCLHSNVIHERFHSEVNEEHSSGVSEDDKLLIDQTTKELEILEKEKQEELEKLMELF</sequence>